<keyword evidence="3" id="KW-1185">Reference proteome</keyword>
<proteinExistence type="predicted"/>
<name>A0A9N9F4D8_9GLOM</name>
<dbReference type="OrthoDB" id="428577at2759"/>
<dbReference type="InterPro" id="IPR019956">
    <property type="entry name" value="Ubiquitin_dom"/>
</dbReference>
<gene>
    <name evidence="2" type="ORF">DEBURN_LOCUS5078</name>
</gene>
<accession>A0A9N9F4D8</accession>
<dbReference type="Gene3D" id="3.10.20.90">
    <property type="entry name" value="Phosphatidylinositol 3-kinase Catalytic Subunit, Chain A, domain 1"/>
    <property type="match status" value="2"/>
</dbReference>
<dbReference type="PROSITE" id="PS50053">
    <property type="entry name" value="UBIQUITIN_2"/>
    <property type="match status" value="2"/>
</dbReference>
<dbReference type="SMART" id="SM00213">
    <property type="entry name" value="UBQ"/>
    <property type="match status" value="2"/>
</dbReference>
<evidence type="ECO:0000313" key="3">
    <source>
        <dbReference type="Proteomes" id="UP000789706"/>
    </source>
</evidence>
<dbReference type="PRINTS" id="PR00348">
    <property type="entry name" value="UBIQUITIN"/>
</dbReference>
<dbReference type="Pfam" id="PF00240">
    <property type="entry name" value="ubiquitin"/>
    <property type="match status" value="2"/>
</dbReference>
<feature type="domain" description="Ubiquitin-like" evidence="1">
    <location>
        <begin position="1"/>
        <end position="69"/>
    </location>
</feature>
<feature type="domain" description="Ubiquitin-like" evidence="1">
    <location>
        <begin position="144"/>
        <end position="205"/>
    </location>
</feature>
<dbReference type="InterPro" id="IPR000626">
    <property type="entry name" value="Ubiquitin-like_dom"/>
</dbReference>
<sequence length="235" mass="28246">MRIYIKTLKGYPFSLEIEKNDTVLCVKQSIEELQGISPEAQKLFFFNESLEDNNLISNYNIYPEATLHLKFIFYNNIQIKVQFEFCKPPFKKIVKYEIDPTSTTKMYNESSLHLFYFDKKLEYNYSLNHYKIVDESTLDCSISFTIFVKILQKIHGFQVFPRTKIIEIKKMIDQKEAIPPIAMRVSYNGEKLMENNTLRYYHIQNVFTWKYLIENIDFGYRFWIMFGEKKDVKKK</sequence>
<comment type="caution">
    <text evidence="2">The sequence shown here is derived from an EMBL/GenBank/DDBJ whole genome shotgun (WGS) entry which is preliminary data.</text>
</comment>
<evidence type="ECO:0000313" key="2">
    <source>
        <dbReference type="EMBL" id="CAG8509061.1"/>
    </source>
</evidence>
<dbReference type="Proteomes" id="UP000789706">
    <property type="component" value="Unassembled WGS sequence"/>
</dbReference>
<dbReference type="EMBL" id="CAJVPK010000428">
    <property type="protein sequence ID" value="CAG8509061.1"/>
    <property type="molecule type" value="Genomic_DNA"/>
</dbReference>
<protein>
    <submittedName>
        <fullName evidence="2">11653_t:CDS:1</fullName>
    </submittedName>
</protein>
<dbReference type="CDD" id="cd17039">
    <property type="entry name" value="Ubl_ubiquitin_like"/>
    <property type="match status" value="1"/>
</dbReference>
<organism evidence="2 3">
    <name type="scientific">Diversispora eburnea</name>
    <dbReference type="NCBI Taxonomy" id="1213867"/>
    <lineage>
        <taxon>Eukaryota</taxon>
        <taxon>Fungi</taxon>
        <taxon>Fungi incertae sedis</taxon>
        <taxon>Mucoromycota</taxon>
        <taxon>Glomeromycotina</taxon>
        <taxon>Glomeromycetes</taxon>
        <taxon>Diversisporales</taxon>
        <taxon>Diversisporaceae</taxon>
        <taxon>Diversispora</taxon>
    </lineage>
</organism>
<reference evidence="2" key="1">
    <citation type="submission" date="2021-06" db="EMBL/GenBank/DDBJ databases">
        <authorList>
            <person name="Kallberg Y."/>
            <person name="Tangrot J."/>
            <person name="Rosling A."/>
        </authorList>
    </citation>
    <scope>NUCLEOTIDE SEQUENCE</scope>
    <source>
        <strain evidence="2">AZ414A</strain>
    </source>
</reference>
<dbReference type="InterPro" id="IPR029071">
    <property type="entry name" value="Ubiquitin-like_domsf"/>
</dbReference>
<evidence type="ECO:0000259" key="1">
    <source>
        <dbReference type="PROSITE" id="PS50053"/>
    </source>
</evidence>
<dbReference type="PANTHER" id="PTHR10666">
    <property type="entry name" value="UBIQUITIN"/>
    <property type="match status" value="1"/>
</dbReference>
<dbReference type="SUPFAM" id="SSF54236">
    <property type="entry name" value="Ubiquitin-like"/>
    <property type="match status" value="2"/>
</dbReference>
<dbReference type="AlphaFoldDB" id="A0A9N9F4D8"/>
<dbReference type="InterPro" id="IPR050158">
    <property type="entry name" value="Ubiquitin_ubiquitin-like"/>
</dbReference>